<organism evidence="8">
    <name type="scientific">Neobodo designis</name>
    <name type="common">Flagellated protozoan</name>
    <name type="synonym">Bodo designis</name>
    <dbReference type="NCBI Taxonomy" id="312471"/>
    <lineage>
        <taxon>Eukaryota</taxon>
        <taxon>Discoba</taxon>
        <taxon>Euglenozoa</taxon>
        <taxon>Kinetoplastea</taxon>
        <taxon>Metakinetoplastina</taxon>
        <taxon>Neobodonida</taxon>
        <taxon>Neobodo</taxon>
    </lineage>
</organism>
<dbReference type="Pfam" id="PF13516">
    <property type="entry name" value="LRR_6"/>
    <property type="match status" value="2"/>
</dbReference>
<dbReference type="EMBL" id="HBGF01001115">
    <property type="protein sequence ID" value="CAD9089044.1"/>
    <property type="molecule type" value="Transcribed_RNA"/>
</dbReference>
<evidence type="ECO:0000256" key="6">
    <source>
        <dbReference type="SAM" id="MobiDB-lite"/>
    </source>
</evidence>
<keyword evidence="3" id="KW-0862">Zinc</keyword>
<dbReference type="SUPFAM" id="SSF57903">
    <property type="entry name" value="FYVE/PHD zinc finger"/>
    <property type="match status" value="1"/>
</dbReference>
<evidence type="ECO:0000259" key="7">
    <source>
        <dbReference type="PROSITE" id="PS50178"/>
    </source>
</evidence>
<keyword evidence="5" id="KW-0175">Coiled coil</keyword>
<reference evidence="8" key="1">
    <citation type="submission" date="2021-01" db="EMBL/GenBank/DDBJ databases">
        <authorList>
            <person name="Corre E."/>
            <person name="Pelletier E."/>
            <person name="Niang G."/>
            <person name="Scheremetjew M."/>
            <person name="Finn R."/>
            <person name="Kale V."/>
            <person name="Holt S."/>
            <person name="Cochrane G."/>
            <person name="Meng A."/>
            <person name="Brown T."/>
            <person name="Cohen L."/>
        </authorList>
    </citation>
    <scope>NUCLEOTIDE SEQUENCE</scope>
    <source>
        <strain evidence="8">CCAP 1951/1</strain>
    </source>
</reference>
<dbReference type="InterPro" id="IPR032675">
    <property type="entry name" value="LRR_dom_sf"/>
</dbReference>
<dbReference type="InterPro" id="IPR001611">
    <property type="entry name" value="Leu-rich_rpt"/>
</dbReference>
<dbReference type="AlphaFoldDB" id="A0A7S1PJX7"/>
<evidence type="ECO:0000256" key="2">
    <source>
        <dbReference type="ARBA" id="ARBA00022771"/>
    </source>
</evidence>
<name>A0A7S1PJX7_NEODS</name>
<sequence>MLSGLVNKGGGRISKGQQDEVLKQIRDNERGITVVDCGKELEEDFVAELCRALRTNRYVTTLRIRDRELSTSVDPLAALCSRTTTLVTLKVSYANLGDQDAIMICGAVIKNKSIQSLSLDHNRISKADAITLLLLHNKTLDSLDLSFNHLSDSGDKEIVKIADALGRNSTLKQLYLSGNGLSDAAARHLVEVVDKNLVNMRLRVLDIAAENSVRSETKQALKLVLEAGRTAGGGRGTDGDDDLRSQLTGMGLTSTAGVLTGAPMPPPGGDEGISAADVEAWQAQVDTGTVPASAFDDERKELQATIDRLRDEKDAAVQAQVSALEQANKMQQQVALLTERHAGVKRELDAVSTKYDRKVKESAEQLQSLQAQLTAARKELVRQQEASAADRATLVALQESMTSELTRVHDQLSAATKANDLLEHLAPPTARRPITVDTGVITDLAGANAKNALAKKPASAGAPSHPRTSRPSTEDDTWSHSTGADVSVGVAGRRAQAAAAGQALAIPTPMPRNQWMDDDSAHDCKSCRREFTITRRKHHCRLCGQLFCNSCATENKAWGMRVCTYCLATHTQ</sequence>
<dbReference type="Gene3D" id="3.30.40.10">
    <property type="entry name" value="Zinc/RING finger domain, C3HC4 (zinc finger)"/>
    <property type="match status" value="1"/>
</dbReference>
<dbReference type="PANTHER" id="PTHR24114:SF2">
    <property type="entry name" value="F-BOX DOMAIN-CONTAINING PROTEIN-RELATED"/>
    <property type="match status" value="1"/>
</dbReference>
<dbReference type="Gene3D" id="3.80.10.10">
    <property type="entry name" value="Ribonuclease Inhibitor"/>
    <property type="match status" value="2"/>
</dbReference>
<keyword evidence="2 4" id="KW-0863">Zinc-finger</keyword>
<dbReference type="SMART" id="SM00368">
    <property type="entry name" value="LRR_RI"/>
    <property type="match status" value="5"/>
</dbReference>
<feature type="domain" description="FYVE-type" evidence="7">
    <location>
        <begin position="518"/>
        <end position="571"/>
    </location>
</feature>
<evidence type="ECO:0000256" key="4">
    <source>
        <dbReference type="PROSITE-ProRule" id="PRU00091"/>
    </source>
</evidence>
<accession>A0A7S1PJX7</accession>
<dbReference type="SMART" id="SM00064">
    <property type="entry name" value="FYVE"/>
    <property type="match status" value="1"/>
</dbReference>
<feature type="region of interest" description="Disordered" evidence="6">
    <location>
        <begin position="452"/>
        <end position="484"/>
    </location>
</feature>
<dbReference type="InterPro" id="IPR013083">
    <property type="entry name" value="Znf_RING/FYVE/PHD"/>
</dbReference>
<dbReference type="PANTHER" id="PTHR24114">
    <property type="entry name" value="LEUCINE RICH REPEAT FAMILY PROTEIN"/>
    <property type="match status" value="1"/>
</dbReference>
<dbReference type="SUPFAM" id="SSF52047">
    <property type="entry name" value="RNI-like"/>
    <property type="match status" value="1"/>
</dbReference>
<evidence type="ECO:0000256" key="3">
    <source>
        <dbReference type="ARBA" id="ARBA00022833"/>
    </source>
</evidence>
<dbReference type="Pfam" id="PF01363">
    <property type="entry name" value="FYVE"/>
    <property type="match status" value="1"/>
</dbReference>
<proteinExistence type="predicted"/>
<dbReference type="InterPro" id="IPR052394">
    <property type="entry name" value="LRR-containing"/>
</dbReference>
<evidence type="ECO:0000256" key="5">
    <source>
        <dbReference type="SAM" id="Coils"/>
    </source>
</evidence>
<protein>
    <recommendedName>
        <fullName evidence="7">FYVE-type domain-containing protein</fullName>
    </recommendedName>
</protein>
<gene>
    <name evidence="8" type="ORF">NDES1114_LOCUS769</name>
</gene>
<dbReference type="PROSITE" id="PS50178">
    <property type="entry name" value="ZF_FYVE"/>
    <property type="match status" value="1"/>
</dbReference>
<dbReference type="InterPro" id="IPR017455">
    <property type="entry name" value="Znf_FYVE-rel"/>
</dbReference>
<dbReference type="InterPro" id="IPR000306">
    <property type="entry name" value="Znf_FYVE"/>
</dbReference>
<feature type="coiled-coil region" evidence="5">
    <location>
        <begin position="292"/>
        <end position="386"/>
    </location>
</feature>
<dbReference type="GO" id="GO:0008270">
    <property type="term" value="F:zinc ion binding"/>
    <property type="evidence" value="ECO:0007669"/>
    <property type="project" value="UniProtKB-KW"/>
</dbReference>
<evidence type="ECO:0000256" key="1">
    <source>
        <dbReference type="ARBA" id="ARBA00022723"/>
    </source>
</evidence>
<evidence type="ECO:0000313" key="8">
    <source>
        <dbReference type="EMBL" id="CAD9089044.1"/>
    </source>
</evidence>
<dbReference type="InterPro" id="IPR011011">
    <property type="entry name" value="Znf_FYVE_PHD"/>
</dbReference>
<keyword evidence="1" id="KW-0479">Metal-binding</keyword>